<comment type="caution">
    <text evidence="8">The sequence shown here is derived from an EMBL/GenBank/DDBJ whole genome shotgun (WGS) entry which is preliminary data.</text>
</comment>
<feature type="domain" description="Cytochrome c" evidence="7">
    <location>
        <begin position="189"/>
        <end position="282"/>
    </location>
</feature>
<dbReference type="PROSITE" id="PS51007">
    <property type="entry name" value="CYTC"/>
    <property type="match status" value="1"/>
</dbReference>
<keyword evidence="6" id="KW-0732">Signal</keyword>
<evidence type="ECO:0000256" key="3">
    <source>
        <dbReference type="ARBA" id="ARBA00023004"/>
    </source>
</evidence>
<dbReference type="GO" id="GO:0046872">
    <property type="term" value="F:metal ion binding"/>
    <property type="evidence" value="ECO:0007669"/>
    <property type="project" value="UniProtKB-KW"/>
</dbReference>
<dbReference type="InterPro" id="IPR036909">
    <property type="entry name" value="Cyt_c-like_dom_sf"/>
</dbReference>
<evidence type="ECO:0000256" key="1">
    <source>
        <dbReference type="ARBA" id="ARBA00022617"/>
    </source>
</evidence>
<keyword evidence="9" id="KW-1185">Reference proteome</keyword>
<evidence type="ECO:0000313" key="9">
    <source>
        <dbReference type="Proteomes" id="UP000541421"/>
    </source>
</evidence>
<evidence type="ECO:0000256" key="6">
    <source>
        <dbReference type="SAM" id="SignalP"/>
    </source>
</evidence>
<evidence type="ECO:0000256" key="5">
    <source>
        <dbReference type="SAM" id="MobiDB-lite"/>
    </source>
</evidence>
<feature type="region of interest" description="Disordered" evidence="5">
    <location>
        <begin position="280"/>
        <end position="304"/>
    </location>
</feature>
<evidence type="ECO:0000256" key="4">
    <source>
        <dbReference type="PROSITE-ProRule" id="PRU00433"/>
    </source>
</evidence>
<sequence length="304" mass="33355">MNKRIRTSLLILSCFGVGAGLTACNDDTKLTEAKPVQHPIIEMKDGKKVKVGVYTVPQDTEIDKEPNAEEIRYGARLLTETKRLLPDNVGDDINCNSCHISGGKVAEAAPYINTYNSYPMMNPRAGREVNLVQRINGCFQRSMNGKPIDPEGKEMKAMIAYMKWLGQGVPKGQKVAIKNAYPIDTKLVADPVRGQALYEKNCAVCHGINGEGKRDSTGTIAFPPLWGDHSFNIGAGMARTYKAAAFLKTGMPMGVKHDGLWGQGGLSDQDAVDIAEYFTHQPRPDFPGKVNDWPNGKKPKDARY</sequence>
<protein>
    <submittedName>
        <fullName evidence="8">C-type cytochrome</fullName>
    </submittedName>
</protein>
<accession>A0A7Y4LA29</accession>
<dbReference type="Gene3D" id="1.10.760.10">
    <property type="entry name" value="Cytochrome c-like domain"/>
    <property type="match status" value="2"/>
</dbReference>
<proteinExistence type="predicted"/>
<dbReference type="EMBL" id="JABGBO010000006">
    <property type="protein sequence ID" value="NOL49789.1"/>
    <property type="molecule type" value="Genomic_DNA"/>
</dbReference>
<dbReference type="GO" id="GO:0020037">
    <property type="term" value="F:heme binding"/>
    <property type="evidence" value="ECO:0007669"/>
    <property type="project" value="InterPro"/>
</dbReference>
<evidence type="ECO:0000256" key="2">
    <source>
        <dbReference type="ARBA" id="ARBA00022723"/>
    </source>
</evidence>
<dbReference type="Proteomes" id="UP000541421">
    <property type="component" value="Unassembled WGS sequence"/>
</dbReference>
<dbReference type="PANTHER" id="PTHR35008">
    <property type="entry name" value="BLL4482 PROTEIN-RELATED"/>
    <property type="match status" value="1"/>
</dbReference>
<feature type="chain" id="PRO_5031080399" evidence="6">
    <location>
        <begin position="20"/>
        <end position="304"/>
    </location>
</feature>
<dbReference type="AlphaFoldDB" id="A0A7Y4LA29"/>
<dbReference type="PANTHER" id="PTHR35008:SF8">
    <property type="entry name" value="ALCOHOL DEHYDROGENASE CYTOCHROME C SUBUNIT"/>
    <property type="match status" value="1"/>
</dbReference>
<keyword evidence="1 4" id="KW-0349">Heme</keyword>
<reference evidence="8 9" key="1">
    <citation type="submission" date="2020-05" db="EMBL/GenBank/DDBJ databases">
        <authorList>
            <person name="Niu N."/>
        </authorList>
    </citation>
    <scope>NUCLEOTIDE SEQUENCE [LARGE SCALE GENOMIC DNA]</scope>
    <source>
        <strain evidence="8 9">LMG10982</strain>
    </source>
</reference>
<evidence type="ECO:0000313" key="8">
    <source>
        <dbReference type="EMBL" id="NOL49789.1"/>
    </source>
</evidence>
<dbReference type="RefSeq" id="WP_171588769.1">
    <property type="nucleotide sequence ID" value="NZ_JABGBO010000006.1"/>
</dbReference>
<dbReference type="InterPro" id="IPR051459">
    <property type="entry name" value="Cytochrome_c-type_DH"/>
</dbReference>
<dbReference type="PROSITE" id="PS51257">
    <property type="entry name" value="PROKAR_LIPOPROTEIN"/>
    <property type="match status" value="1"/>
</dbReference>
<evidence type="ECO:0000259" key="7">
    <source>
        <dbReference type="PROSITE" id="PS51007"/>
    </source>
</evidence>
<dbReference type="InterPro" id="IPR009056">
    <property type="entry name" value="Cyt_c-like_dom"/>
</dbReference>
<feature type="signal peptide" evidence="6">
    <location>
        <begin position="1"/>
        <end position="19"/>
    </location>
</feature>
<keyword evidence="2 4" id="KW-0479">Metal-binding</keyword>
<gene>
    <name evidence="8" type="ORF">HKX40_06525</name>
</gene>
<dbReference type="SUPFAM" id="SSF46626">
    <property type="entry name" value="Cytochrome c"/>
    <property type="match status" value="2"/>
</dbReference>
<organism evidence="8 9">
    <name type="scientific">Pelistega europaea</name>
    <dbReference type="NCBI Taxonomy" id="106147"/>
    <lineage>
        <taxon>Bacteria</taxon>
        <taxon>Pseudomonadati</taxon>
        <taxon>Pseudomonadota</taxon>
        <taxon>Betaproteobacteria</taxon>
        <taxon>Burkholderiales</taxon>
        <taxon>Alcaligenaceae</taxon>
        <taxon>Pelistega</taxon>
    </lineage>
</organism>
<dbReference type="Pfam" id="PF00034">
    <property type="entry name" value="Cytochrom_C"/>
    <property type="match status" value="1"/>
</dbReference>
<keyword evidence="3 4" id="KW-0408">Iron</keyword>
<name>A0A7Y4LA29_9BURK</name>
<dbReference type="Pfam" id="PF21342">
    <property type="entry name" value="SoxA-TsdA_cyt-c"/>
    <property type="match status" value="1"/>
</dbReference>
<dbReference type="GO" id="GO:0009055">
    <property type="term" value="F:electron transfer activity"/>
    <property type="evidence" value="ECO:0007669"/>
    <property type="project" value="InterPro"/>
</dbReference>